<reference evidence="2" key="2">
    <citation type="submission" date="2023-06" db="EMBL/GenBank/DDBJ databases">
        <authorList>
            <person name="Ma L."/>
            <person name="Liu K.-W."/>
            <person name="Li Z."/>
            <person name="Hsiao Y.-Y."/>
            <person name="Qi Y."/>
            <person name="Fu T."/>
            <person name="Tang G."/>
            <person name="Zhang D."/>
            <person name="Sun W.-H."/>
            <person name="Liu D.-K."/>
            <person name="Li Y."/>
            <person name="Chen G.-Z."/>
            <person name="Liu X.-D."/>
            <person name="Liao X.-Y."/>
            <person name="Jiang Y.-T."/>
            <person name="Yu X."/>
            <person name="Hao Y."/>
            <person name="Huang J."/>
            <person name="Zhao X.-W."/>
            <person name="Ke S."/>
            <person name="Chen Y.-Y."/>
            <person name="Wu W.-L."/>
            <person name="Hsu J.-L."/>
            <person name="Lin Y.-F."/>
            <person name="Huang M.-D."/>
            <person name="Li C.-Y."/>
            <person name="Huang L."/>
            <person name="Wang Z.-W."/>
            <person name="Zhao X."/>
            <person name="Zhong W.-Y."/>
            <person name="Peng D.-H."/>
            <person name="Ahmad S."/>
            <person name="Lan S."/>
            <person name="Zhang J.-S."/>
            <person name="Tsai W.-C."/>
            <person name="Van De Peer Y."/>
            <person name="Liu Z.-J."/>
        </authorList>
    </citation>
    <scope>NUCLEOTIDE SEQUENCE</scope>
    <source>
        <strain evidence="2">CP</strain>
        <tissue evidence="2">Leaves</tissue>
    </source>
</reference>
<sequence length="190" mass="21275">MPNYSCKTQVKIVIAAIAIHNFIIESHVSDEVLNQFDHDNIGQNSTNDDGDSYPEQANSDDFAMSTLHDSIKDQIVVAHRVNHMVFIIVKYLMISHSTSGNIQGKKNEGFLESMNLYVTFRPTSIDAWDSASNHGVIPVLWHEPTKSDIVENIIDRSGAYPNIFDHNDLLVQGDEGSLLAMAIEDMCRLE</sequence>
<reference evidence="2" key="1">
    <citation type="journal article" date="2023" name="Nat. Commun.">
        <title>Diploid and tetraploid genomes of Acorus and the evolution of monocots.</title>
        <authorList>
            <person name="Ma L."/>
            <person name="Liu K.W."/>
            <person name="Li Z."/>
            <person name="Hsiao Y.Y."/>
            <person name="Qi Y."/>
            <person name="Fu T."/>
            <person name="Tang G.D."/>
            <person name="Zhang D."/>
            <person name="Sun W.H."/>
            <person name="Liu D.K."/>
            <person name="Li Y."/>
            <person name="Chen G.Z."/>
            <person name="Liu X.D."/>
            <person name="Liao X.Y."/>
            <person name="Jiang Y.T."/>
            <person name="Yu X."/>
            <person name="Hao Y."/>
            <person name="Huang J."/>
            <person name="Zhao X.W."/>
            <person name="Ke S."/>
            <person name="Chen Y.Y."/>
            <person name="Wu W.L."/>
            <person name="Hsu J.L."/>
            <person name="Lin Y.F."/>
            <person name="Huang M.D."/>
            <person name="Li C.Y."/>
            <person name="Huang L."/>
            <person name="Wang Z.W."/>
            <person name="Zhao X."/>
            <person name="Zhong W.Y."/>
            <person name="Peng D.H."/>
            <person name="Ahmad S."/>
            <person name="Lan S."/>
            <person name="Zhang J.S."/>
            <person name="Tsai W.C."/>
            <person name="Van de Peer Y."/>
            <person name="Liu Z.J."/>
        </authorList>
    </citation>
    <scope>NUCLEOTIDE SEQUENCE</scope>
    <source>
        <strain evidence="2">CP</strain>
    </source>
</reference>
<dbReference type="EMBL" id="JAUJYO010000018">
    <property type="protein sequence ID" value="KAK1290524.1"/>
    <property type="molecule type" value="Genomic_DNA"/>
</dbReference>
<name>A0AAV9CQ69_ACOCL</name>
<gene>
    <name evidence="2" type="ORF">QJS10_CPB18g00717</name>
</gene>
<evidence type="ECO:0000313" key="3">
    <source>
        <dbReference type="Proteomes" id="UP001180020"/>
    </source>
</evidence>
<comment type="caution">
    <text evidence="2">The sequence shown here is derived from an EMBL/GenBank/DDBJ whole genome shotgun (WGS) entry which is preliminary data.</text>
</comment>
<protein>
    <recommendedName>
        <fullName evidence="4">Nuclease HARBI1</fullName>
    </recommendedName>
</protein>
<feature type="region of interest" description="Disordered" evidence="1">
    <location>
        <begin position="39"/>
        <end position="58"/>
    </location>
</feature>
<dbReference type="AlphaFoldDB" id="A0AAV9CQ69"/>
<organism evidence="2 3">
    <name type="scientific">Acorus calamus</name>
    <name type="common">Sweet flag</name>
    <dbReference type="NCBI Taxonomy" id="4465"/>
    <lineage>
        <taxon>Eukaryota</taxon>
        <taxon>Viridiplantae</taxon>
        <taxon>Streptophyta</taxon>
        <taxon>Embryophyta</taxon>
        <taxon>Tracheophyta</taxon>
        <taxon>Spermatophyta</taxon>
        <taxon>Magnoliopsida</taxon>
        <taxon>Liliopsida</taxon>
        <taxon>Acoraceae</taxon>
        <taxon>Acorus</taxon>
    </lineage>
</organism>
<accession>A0AAV9CQ69</accession>
<evidence type="ECO:0000256" key="1">
    <source>
        <dbReference type="SAM" id="MobiDB-lite"/>
    </source>
</evidence>
<keyword evidence="3" id="KW-1185">Reference proteome</keyword>
<evidence type="ECO:0008006" key="4">
    <source>
        <dbReference type="Google" id="ProtNLM"/>
    </source>
</evidence>
<dbReference type="Proteomes" id="UP001180020">
    <property type="component" value="Unassembled WGS sequence"/>
</dbReference>
<proteinExistence type="predicted"/>
<evidence type="ECO:0000313" key="2">
    <source>
        <dbReference type="EMBL" id="KAK1290524.1"/>
    </source>
</evidence>